<keyword evidence="3 5" id="KW-0560">Oxidoreductase</keyword>
<sequence>MVSSNESVLSSTIITESNYNRVEELKAFDETKTGVKGLVDSGLAKVPKIFIRPPNELNQKSDSNLTNFEIPVIDLQGDHQEVIDGIRSASEKWGFFQVVNHSVPVSVLDEMIKGVIRFHEQDDEVKRVYYSRDDKRRVRYTSNFDLYQSKAANWRDTLTFRMLASDPLAPVEMPEACRDITIEYGKQVTDLADALFELLSESLGLKPDHLKQMNCGESCTLVSHYYPACPEPYLTLGTSSHTDPSFITILLQYDIGGLQVFHQNHWVDVHPTPGALVVNIGDLLQITSNDKLKSVEHRVLANHVGPRISVASFLTNRYDVATKPYGPIKELVSDESKFVYREISMKEYVDHFFSQGFDGKSGLDTFKL</sequence>
<feature type="domain" description="Fe2OG dioxygenase" evidence="6">
    <location>
        <begin position="215"/>
        <end position="316"/>
    </location>
</feature>
<evidence type="ECO:0000313" key="7">
    <source>
        <dbReference type="EMBL" id="KAF9605611.1"/>
    </source>
</evidence>
<dbReference type="InterPro" id="IPR005123">
    <property type="entry name" value="Oxoglu/Fe-dep_dioxygenase_dom"/>
</dbReference>
<dbReference type="AlphaFoldDB" id="A0A835HTS7"/>
<dbReference type="EMBL" id="JADFTS010000005">
    <property type="protein sequence ID" value="KAF9605611.1"/>
    <property type="molecule type" value="Genomic_DNA"/>
</dbReference>
<dbReference type="SUPFAM" id="SSF51197">
    <property type="entry name" value="Clavaminate synthase-like"/>
    <property type="match status" value="1"/>
</dbReference>
<evidence type="ECO:0000313" key="8">
    <source>
        <dbReference type="Proteomes" id="UP000631114"/>
    </source>
</evidence>
<keyword evidence="2 5" id="KW-0479">Metal-binding</keyword>
<dbReference type="Pfam" id="PF14226">
    <property type="entry name" value="DIOX_N"/>
    <property type="match status" value="1"/>
</dbReference>
<dbReference type="InterPro" id="IPR044861">
    <property type="entry name" value="IPNS-like_FE2OG_OXY"/>
</dbReference>
<dbReference type="GO" id="GO:0051213">
    <property type="term" value="F:dioxygenase activity"/>
    <property type="evidence" value="ECO:0007669"/>
    <property type="project" value="UniProtKB-ARBA"/>
</dbReference>
<dbReference type="FunFam" id="2.60.120.330:FF:000005">
    <property type="entry name" value="1-aminocyclopropane-1-carboxylate oxidase homolog 1"/>
    <property type="match status" value="1"/>
</dbReference>
<comment type="similarity">
    <text evidence="1 5">Belongs to the iron/ascorbate-dependent oxidoreductase family.</text>
</comment>
<dbReference type="Pfam" id="PF03171">
    <property type="entry name" value="2OG-FeII_Oxy"/>
    <property type="match status" value="1"/>
</dbReference>
<protein>
    <recommendedName>
        <fullName evidence="6">Fe2OG dioxygenase domain-containing protein</fullName>
    </recommendedName>
</protein>
<organism evidence="7 8">
    <name type="scientific">Coptis chinensis</name>
    <dbReference type="NCBI Taxonomy" id="261450"/>
    <lineage>
        <taxon>Eukaryota</taxon>
        <taxon>Viridiplantae</taxon>
        <taxon>Streptophyta</taxon>
        <taxon>Embryophyta</taxon>
        <taxon>Tracheophyta</taxon>
        <taxon>Spermatophyta</taxon>
        <taxon>Magnoliopsida</taxon>
        <taxon>Ranunculales</taxon>
        <taxon>Ranunculaceae</taxon>
        <taxon>Coptidoideae</taxon>
        <taxon>Coptis</taxon>
    </lineage>
</organism>
<name>A0A835HTS7_9MAGN</name>
<dbReference type="PANTHER" id="PTHR10209">
    <property type="entry name" value="OXIDOREDUCTASE, 2OG-FE II OXYGENASE FAMILY PROTEIN"/>
    <property type="match status" value="1"/>
</dbReference>
<dbReference type="OrthoDB" id="288590at2759"/>
<dbReference type="PROSITE" id="PS51471">
    <property type="entry name" value="FE2OG_OXY"/>
    <property type="match status" value="1"/>
</dbReference>
<dbReference type="Gene3D" id="2.60.120.330">
    <property type="entry name" value="B-lactam Antibiotic, Isopenicillin N Synthase, Chain"/>
    <property type="match status" value="1"/>
</dbReference>
<evidence type="ECO:0000256" key="1">
    <source>
        <dbReference type="ARBA" id="ARBA00008056"/>
    </source>
</evidence>
<dbReference type="Proteomes" id="UP000631114">
    <property type="component" value="Unassembled WGS sequence"/>
</dbReference>
<dbReference type="InterPro" id="IPR026992">
    <property type="entry name" value="DIOX_N"/>
</dbReference>
<dbReference type="PANTHER" id="PTHR10209:SF429">
    <property type="entry name" value="1-AMINOCYCLOPROPANE-1-CARBOXYLATE OXIDASE HOMOLOG 1-LIKE"/>
    <property type="match status" value="1"/>
</dbReference>
<evidence type="ECO:0000256" key="4">
    <source>
        <dbReference type="ARBA" id="ARBA00023004"/>
    </source>
</evidence>
<dbReference type="GO" id="GO:0046872">
    <property type="term" value="F:metal ion binding"/>
    <property type="evidence" value="ECO:0007669"/>
    <property type="project" value="UniProtKB-KW"/>
</dbReference>
<evidence type="ECO:0000256" key="2">
    <source>
        <dbReference type="ARBA" id="ARBA00022723"/>
    </source>
</evidence>
<evidence type="ECO:0000259" key="6">
    <source>
        <dbReference type="PROSITE" id="PS51471"/>
    </source>
</evidence>
<gene>
    <name evidence="7" type="ORF">IFM89_017954</name>
</gene>
<comment type="caution">
    <text evidence="7">The sequence shown here is derived from an EMBL/GenBank/DDBJ whole genome shotgun (WGS) entry which is preliminary data.</text>
</comment>
<evidence type="ECO:0000256" key="3">
    <source>
        <dbReference type="ARBA" id="ARBA00023002"/>
    </source>
</evidence>
<reference evidence="7 8" key="1">
    <citation type="submission" date="2020-10" db="EMBL/GenBank/DDBJ databases">
        <title>The Coptis chinensis genome and diversification of protoberbering-type alkaloids.</title>
        <authorList>
            <person name="Wang B."/>
            <person name="Shu S."/>
            <person name="Song C."/>
            <person name="Liu Y."/>
        </authorList>
    </citation>
    <scope>NUCLEOTIDE SEQUENCE [LARGE SCALE GENOMIC DNA]</scope>
    <source>
        <strain evidence="7">HL-2020</strain>
        <tissue evidence="7">Leaf</tissue>
    </source>
</reference>
<accession>A0A835HTS7</accession>
<keyword evidence="4 5" id="KW-0408">Iron</keyword>
<dbReference type="InterPro" id="IPR027443">
    <property type="entry name" value="IPNS-like_sf"/>
</dbReference>
<evidence type="ECO:0000256" key="5">
    <source>
        <dbReference type="RuleBase" id="RU003682"/>
    </source>
</evidence>
<keyword evidence="8" id="KW-1185">Reference proteome</keyword>
<proteinExistence type="inferred from homology"/>